<evidence type="ECO:0000313" key="3">
    <source>
        <dbReference type="Proteomes" id="UP001225378"/>
    </source>
</evidence>
<gene>
    <name evidence="2" type="ORF">Q9L42_015825</name>
</gene>
<evidence type="ECO:0000256" key="1">
    <source>
        <dbReference type="SAM" id="Phobius"/>
    </source>
</evidence>
<reference evidence="2 3" key="1">
    <citation type="journal article" date="2024" name="Microbiology">
        <title>Methylomarinum rosea sp. nov., a novel halophilic methanotrophic bacterium from the hypersaline Lake Elton.</title>
        <authorList>
            <person name="Suleimanov R.Z."/>
            <person name="Oshkin I.Y."/>
            <person name="Danilova O.V."/>
            <person name="Suzina N.E."/>
            <person name="Dedysh S.N."/>
        </authorList>
    </citation>
    <scope>NUCLEOTIDE SEQUENCE [LARGE SCALE GENOMIC DNA]</scope>
    <source>
        <strain evidence="2 3">Ch1-1</strain>
    </source>
</reference>
<feature type="transmembrane region" description="Helical" evidence="1">
    <location>
        <begin position="45"/>
        <end position="66"/>
    </location>
</feature>
<keyword evidence="3" id="KW-1185">Reference proteome</keyword>
<keyword evidence="1" id="KW-0472">Membrane</keyword>
<proteinExistence type="predicted"/>
<keyword evidence="1" id="KW-0812">Transmembrane</keyword>
<sequence length="117" mass="12625">MLSPYHPMQLAFGLIIWIVWFLFKYGALALICELSPPPVEQGPVTWINAALLAGSLVVTSLLLYWANNCWRAARAGNGGNTESIDQFIVRLGAGINLLGAIVTFSQGVVSLLLPPCL</sequence>
<organism evidence="2 3">
    <name type="scientific">Methylomarinum roseum</name>
    <dbReference type="NCBI Taxonomy" id="3067653"/>
    <lineage>
        <taxon>Bacteria</taxon>
        <taxon>Pseudomonadati</taxon>
        <taxon>Pseudomonadota</taxon>
        <taxon>Gammaproteobacteria</taxon>
        <taxon>Methylococcales</taxon>
        <taxon>Methylococcaceae</taxon>
        <taxon>Methylomarinum</taxon>
    </lineage>
</organism>
<name>A0AAU7NSA3_9GAMM</name>
<evidence type="ECO:0008006" key="4">
    <source>
        <dbReference type="Google" id="ProtNLM"/>
    </source>
</evidence>
<feature type="transmembrane region" description="Helical" evidence="1">
    <location>
        <begin position="87"/>
        <end position="113"/>
    </location>
</feature>
<accession>A0AAU7NSA3</accession>
<dbReference type="Proteomes" id="UP001225378">
    <property type="component" value="Chromosome"/>
</dbReference>
<protein>
    <recommendedName>
        <fullName evidence="4">Transmembrane protein</fullName>
    </recommendedName>
</protein>
<evidence type="ECO:0000313" key="2">
    <source>
        <dbReference type="EMBL" id="XBS19814.1"/>
    </source>
</evidence>
<dbReference type="EMBL" id="CP157743">
    <property type="protein sequence ID" value="XBS19814.1"/>
    <property type="molecule type" value="Genomic_DNA"/>
</dbReference>
<dbReference type="RefSeq" id="WP_349431386.1">
    <property type="nucleotide sequence ID" value="NZ_CP157743.1"/>
</dbReference>
<dbReference type="AlphaFoldDB" id="A0AAU7NSA3"/>
<dbReference type="KEGG" id="mech:Q9L42_015825"/>
<keyword evidence="1" id="KW-1133">Transmembrane helix</keyword>